<reference evidence="2 3" key="1">
    <citation type="submission" date="2023-06" db="EMBL/GenBank/DDBJ databases">
        <title>Black Yeasts Isolated from many extreme environments.</title>
        <authorList>
            <person name="Coleine C."/>
            <person name="Stajich J.E."/>
            <person name="Selbmann L."/>
        </authorList>
    </citation>
    <scope>NUCLEOTIDE SEQUENCE [LARGE SCALE GENOMIC DNA]</scope>
    <source>
        <strain evidence="2 3">CCFEE 5887</strain>
    </source>
</reference>
<proteinExistence type="predicted"/>
<keyword evidence="3" id="KW-1185">Reference proteome</keyword>
<sequence length="606" mass="67797">MATPAGMPLDEYQPPNWNPLLPPHTIRVIDLACGAGDDPLSCTLLNIALEQVAGIYIALSYAWGGQDLTETIECNGFAVRITKNLHSALRRLRQPQRVIAIWCDALCIKQGNDPASLLERSQQIPLMDRIFSSALLVVIDLGDDDGSLDQAVEGINAIVRTPLERRARCHLEAEPQRFLELPEFTHPMWLALDNLMSRPWFQRIWCVQEAVLARDIRVTFGRYCLTFEALVCAACVYLVVSHVAARTYQNRWSRSRSATAVECLIATNEKRRARISHPDNYRVSLCDLIRSTMSQHSTDIRDRVYALYVDELSRRVSDYLLRNGNGTWMLVHAGGSTQGRPSWTIDLSNLSTRYDADPLLSTVQAAGESTAYEAGGKSLVHMQVGANDDYIKVRGVVATKVVSMARVLDVRAGRTPGQPGNVDIPPQYIMSCIMWFYSVLVRTERASPQAPDALWRTLVVDFNPHNDDSHRKPNGRVLPGFQAYFDDLLTYIKRVVNADPPIDINTLTTTGFEQYHVPSSAMKFWIAAVPSLAERRLARTESNGFALVPETSIMNDIIVVFRGVALPFVLRKHGDGYQIVGVSYVHGLMDGEALEQGLEEEDFLLR</sequence>
<dbReference type="EMBL" id="JAXLQG010000001">
    <property type="protein sequence ID" value="KAK5545829.1"/>
    <property type="molecule type" value="Genomic_DNA"/>
</dbReference>
<dbReference type="Pfam" id="PF06985">
    <property type="entry name" value="HET"/>
    <property type="match status" value="1"/>
</dbReference>
<evidence type="ECO:0000313" key="3">
    <source>
        <dbReference type="Proteomes" id="UP001345827"/>
    </source>
</evidence>
<gene>
    <name evidence="2" type="ORF">LTR25_000839</name>
</gene>
<evidence type="ECO:0000259" key="1">
    <source>
        <dbReference type="Pfam" id="PF06985"/>
    </source>
</evidence>
<dbReference type="AlphaFoldDB" id="A0AAV9QP34"/>
<dbReference type="Proteomes" id="UP001345827">
    <property type="component" value="Unassembled WGS sequence"/>
</dbReference>
<dbReference type="PANTHER" id="PTHR24148">
    <property type="entry name" value="ANKYRIN REPEAT DOMAIN-CONTAINING PROTEIN 39 HOMOLOG-RELATED"/>
    <property type="match status" value="1"/>
</dbReference>
<evidence type="ECO:0000313" key="2">
    <source>
        <dbReference type="EMBL" id="KAK5545829.1"/>
    </source>
</evidence>
<dbReference type="InterPro" id="IPR052895">
    <property type="entry name" value="HetReg/Transcr_Mod"/>
</dbReference>
<dbReference type="PANTHER" id="PTHR24148:SF64">
    <property type="entry name" value="HETEROKARYON INCOMPATIBILITY DOMAIN-CONTAINING PROTEIN"/>
    <property type="match status" value="1"/>
</dbReference>
<accession>A0AAV9QP34</accession>
<comment type="caution">
    <text evidence="2">The sequence shown here is derived from an EMBL/GenBank/DDBJ whole genome shotgun (WGS) entry which is preliminary data.</text>
</comment>
<dbReference type="InterPro" id="IPR010730">
    <property type="entry name" value="HET"/>
</dbReference>
<protein>
    <recommendedName>
        <fullName evidence="1">Heterokaryon incompatibility domain-containing protein</fullName>
    </recommendedName>
</protein>
<dbReference type="Pfam" id="PF26639">
    <property type="entry name" value="Het-6_barrel"/>
    <property type="match status" value="1"/>
</dbReference>
<feature type="domain" description="Heterokaryon incompatibility" evidence="1">
    <location>
        <begin position="56"/>
        <end position="209"/>
    </location>
</feature>
<organism evidence="2 3">
    <name type="scientific">Vermiconidia calcicola</name>
    <dbReference type="NCBI Taxonomy" id="1690605"/>
    <lineage>
        <taxon>Eukaryota</taxon>
        <taxon>Fungi</taxon>
        <taxon>Dikarya</taxon>
        <taxon>Ascomycota</taxon>
        <taxon>Pezizomycotina</taxon>
        <taxon>Dothideomycetes</taxon>
        <taxon>Dothideomycetidae</taxon>
        <taxon>Mycosphaerellales</taxon>
        <taxon>Extremaceae</taxon>
        <taxon>Vermiconidia</taxon>
    </lineage>
</organism>
<name>A0AAV9QP34_9PEZI</name>